<evidence type="ECO:0000313" key="2">
    <source>
        <dbReference type="Proteomes" id="UP000594263"/>
    </source>
</evidence>
<keyword evidence="2" id="KW-1185">Reference proteome</keyword>
<reference evidence="1" key="1">
    <citation type="submission" date="2021-01" db="UniProtKB">
        <authorList>
            <consortium name="EnsemblPlants"/>
        </authorList>
    </citation>
    <scope>IDENTIFICATION</scope>
</reference>
<proteinExistence type="predicted"/>
<dbReference type="EnsemblPlants" id="Kaladp1222s0021.1.v1.1">
    <property type="protein sequence ID" value="Kaladp1222s0021.1.v1.1"/>
    <property type="gene ID" value="Kaladp1222s0021.v1.1"/>
</dbReference>
<organism evidence="1 2">
    <name type="scientific">Kalanchoe fedtschenkoi</name>
    <name type="common">Lavender scallops</name>
    <name type="synonym">South American air plant</name>
    <dbReference type="NCBI Taxonomy" id="63787"/>
    <lineage>
        <taxon>Eukaryota</taxon>
        <taxon>Viridiplantae</taxon>
        <taxon>Streptophyta</taxon>
        <taxon>Embryophyta</taxon>
        <taxon>Tracheophyta</taxon>
        <taxon>Spermatophyta</taxon>
        <taxon>Magnoliopsida</taxon>
        <taxon>eudicotyledons</taxon>
        <taxon>Gunneridae</taxon>
        <taxon>Pentapetalae</taxon>
        <taxon>Saxifragales</taxon>
        <taxon>Crassulaceae</taxon>
        <taxon>Kalanchoe</taxon>
    </lineage>
</organism>
<name>A0A7N0VM73_KALFE</name>
<dbReference type="Proteomes" id="UP000594263">
    <property type="component" value="Unplaced"/>
</dbReference>
<evidence type="ECO:0000313" key="1">
    <source>
        <dbReference type="EnsemblPlants" id="Kaladp1222s0021.1.v1.1"/>
    </source>
</evidence>
<accession>A0A7N0VM73</accession>
<sequence length="47" mass="5391">MLAAFLLTGQALHLFFGIMEYATVKLRIQNNLISSLNMLIFVLMILY</sequence>
<dbReference type="Gramene" id="Kaladp1222s0021.1.v1.1">
    <property type="protein sequence ID" value="Kaladp1222s0021.1.v1.1"/>
    <property type="gene ID" value="Kaladp1222s0021.v1.1"/>
</dbReference>
<dbReference type="AlphaFoldDB" id="A0A7N0VM73"/>
<protein>
    <submittedName>
        <fullName evidence="1">Uncharacterized protein</fullName>
    </submittedName>
</protein>